<keyword evidence="2" id="KW-1185">Reference proteome</keyword>
<protein>
    <submittedName>
        <fullName evidence="1">Uncharacterized protein</fullName>
    </submittedName>
</protein>
<proteinExistence type="predicted"/>
<sequence>MLVFNEKYVKGYAFDHDKVKKAFDVEPNGHVAFSLMRTIASKHRDSYIAVAGGRLPEDGSETRRAIFVLDSGNDYDELKKKELTDVAPWFEAAQKNTLTGPDVYIYLDYMGDN</sequence>
<evidence type="ECO:0000313" key="1">
    <source>
        <dbReference type="EMBL" id="PPQ84992.1"/>
    </source>
</evidence>
<reference evidence="1 2" key="1">
    <citation type="journal article" date="2018" name="Evol. Lett.">
        <title>Horizontal gene cluster transfer increased hallucinogenic mushroom diversity.</title>
        <authorList>
            <person name="Reynolds H.T."/>
            <person name="Vijayakumar V."/>
            <person name="Gluck-Thaler E."/>
            <person name="Korotkin H.B."/>
            <person name="Matheny P.B."/>
            <person name="Slot J.C."/>
        </authorList>
    </citation>
    <scope>NUCLEOTIDE SEQUENCE [LARGE SCALE GENOMIC DNA]</scope>
    <source>
        <strain evidence="1 2">2631</strain>
    </source>
</reference>
<organism evidence="1 2">
    <name type="scientific">Psilocybe cyanescens</name>
    <dbReference type="NCBI Taxonomy" id="93625"/>
    <lineage>
        <taxon>Eukaryota</taxon>
        <taxon>Fungi</taxon>
        <taxon>Dikarya</taxon>
        <taxon>Basidiomycota</taxon>
        <taxon>Agaricomycotina</taxon>
        <taxon>Agaricomycetes</taxon>
        <taxon>Agaricomycetidae</taxon>
        <taxon>Agaricales</taxon>
        <taxon>Agaricineae</taxon>
        <taxon>Strophariaceae</taxon>
        <taxon>Psilocybe</taxon>
    </lineage>
</organism>
<dbReference type="EMBL" id="NHYD01002775">
    <property type="protein sequence ID" value="PPQ84992.1"/>
    <property type="molecule type" value="Genomic_DNA"/>
</dbReference>
<dbReference type="InParanoid" id="A0A409X2L2"/>
<dbReference type="OrthoDB" id="3033807at2759"/>
<accession>A0A409X2L2</accession>
<name>A0A409X2L2_PSICY</name>
<evidence type="ECO:0000313" key="2">
    <source>
        <dbReference type="Proteomes" id="UP000283269"/>
    </source>
</evidence>
<comment type="caution">
    <text evidence="1">The sequence shown here is derived from an EMBL/GenBank/DDBJ whole genome shotgun (WGS) entry which is preliminary data.</text>
</comment>
<dbReference type="AlphaFoldDB" id="A0A409X2L2"/>
<dbReference type="Proteomes" id="UP000283269">
    <property type="component" value="Unassembled WGS sequence"/>
</dbReference>
<gene>
    <name evidence="1" type="ORF">CVT25_010524</name>
</gene>